<proteinExistence type="predicted"/>
<accession>A0AAN8J8P6</accession>
<keyword evidence="3" id="KW-1185">Reference proteome</keyword>
<dbReference type="AlphaFoldDB" id="A0AAN8J8P6"/>
<evidence type="ECO:0000313" key="3">
    <source>
        <dbReference type="Proteomes" id="UP001347796"/>
    </source>
</evidence>
<comment type="caution">
    <text evidence="2">The sequence shown here is derived from an EMBL/GenBank/DDBJ whole genome shotgun (WGS) entry which is preliminary data.</text>
</comment>
<gene>
    <name evidence="2" type="ORF">SNE40_016094</name>
</gene>
<evidence type="ECO:0000256" key="1">
    <source>
        <dbReference type="SAM" id="SignalP"/>
    </source>
</evidence>
<dbReference type="Proteomes" id="UP001347796">
    <property type="component" value="Unassembled WGS sequence"/>
</dbReference>
<organism evidence="2 3">
    <name type="scientific">Patella caerulea</name>
    <name type="common">Rayed Mediterranean limpet</name>
    <dbReference type="NCBI Taxonomy" id="87958"/>
    <lineage>
        <taxon>Eukaryota</taxon>
        <taxon>Metazoa</taxon>
        <taxon>Spiralia</taxon>
        <taxon>Lophotrochozoa</taxon>
        <taxon>Mollusca</taxon>
        <taxon>Gastropoda</taxon>
        <taxon>Patellogastropoda</taxon>
        <taxon>Patelloidea</taxon>
        <taxon>Patellidae</taxon>
        <taxon>Patella</taxon>
    </lineage>
</organism>
<sequence>MSSSTAYQNILLTLFICILGFAFSAPDTTDNAEVGAHENGGQLAYILAKRSSQMPLIPPPNIYQKRFSTFFNRQAENKRAGDGYWIWMPAHGYMAVPRDEAMEDAGGRDGMNNLLRYGKK</sequence>
<feature type="chain" id="PRO_5043041851" evidence="1">
    <location>
        <begin position="25"/>
        <end position="120"/>
    </location>
</feature>
<evidence type="ECO:0000313" key="2">
    <source>
        <dbReference type="EMBL" id="KAK6172447.1"/>
    </source>
</evidence>
<dbReference type="EMBL" id="JAZGQO010000011">
    <property type="protein sequence ID" value="KAK6172447.1"/>
    <property type="molecule type" value="Genomic_DNA"/>
</dbReference>
<reference evidence="2 3" key="1">
    <citation type="submission" date="2024-01" db="EMBL/GenBank/DDBJ databases">
        <title>The genome of the rayed Mediterranean limpet Patella caerulea (Linnaeus, 1758).</title>
        <authorList>
            <person name="Anh-Thu Weber A."/>
            <person name="Halstead-Nussloch G."/>
        </authorList>
    </citation>
    <scope>NUCLEOTIDE SEQUENCE [LARGE SCALE GENOMIC DNA]</scope>
    <source>
        <strain evidence="2">AATW-2023a</strain>
        <tissue evidence="2">Whole specimen</tissue>
    </source>
</reference>
<name>A0AAN8J8P6_PATCE</name>
<feature type="signal peptide" evidence="1">
    <location>
        <begin position="1"/>
        <end position="24"/>
    </location>
</feature>
<protein>
    <submittedName>
        <fullName evidence="2">Uncharacterized protein</fullName>
    </submittedName>
</protein>
<keyword evidence="1" id="KW-0732">Signal</keyword>